<evidence type="ECO:0000313" key="1">
    <source>
        <dbReference type="EMBL" id="TNV75633.1"/>
    </source>
</evidence>
<evidence type="ECO:0000313" key="2">
    <source>
        <dbReference type="Proteomes" id="UP000785679"/>
    </source>
</evidence>
<name>A0A8J8SZ54_HALGN</name>
<reference evidence="1" key="1">
    <citation type="submission" date="2019-06" db="EMBL/GenBank/DDBJ databases">
        <authorList>
            <person name="Zheng W."/>
        </authorList>
    </citation>
    <scope>NUCLEOTIDE SEQUENCE</scope>
    <source>
        <strain evidence="1">QDHG01</strain>
    </source>
</reference>
<keyword evidence="2" id="KW-1185">Reference proteome</keyword>
<sequence>MADQQPPITEARITLDLLQQQLLRPLGKKFDNKQVRESGLLTELHYDFSRDYTIPRLIGSFFKLSGTNTVAGMESTQSGKAFFPVVTSVKQVSPTQVEITRSLIYRGGMTENGTEVIRIDRAKKHPSEVVLESHCKFAFKEELVRLYAFGYMVKRQILNPESHPAFQDQRAVKLISDVFMYKNMKECNTIFKLVDPERGGLKRKASMDKTKELSASQIADLI</sequence>
<accession>A0A8J8SZ54</accession>
<dbReference type="Proteomes" id="UP000785679">
    <property type="component" value="Unassembled WGS sequence"/>
</dbReference>
<comment type="caution">
    <text evidence="1">The sequence shown here is derived from an EMBL/GenBank/DDBJ whole genome shotgun (WGS) entry which is preliminary data.</text>
</comment>
<gene>
    <name evidence="1" type="ORF">FGO68_gene11252</name>
</gene>
<dbReference type="AlphaFoldDB" id="A0A8J8SZ54"/>
<dbReference type="EMBL" id="RRYP01015164">
    <property type="protein sequence ID" value="TNV75633.1"/>
    <property type="molecule type" value="Genomic_DNA"/>
</dbReference>
<protein>
    <submittedName>
        <fullName evidence="1">Uncharacterized protein</fullName>
    </submittedName>
</protein>
<organism evidence="1 2">
    <name type="scientific">Halteria grandinella</name>
    <dbReference type="NCBI Taxonomy" id="5974"/>
    <lineage>
        <taxon>Eukaryota</taxon>
        <taxon>Sar</taxon>
        <taxon>Alveolata</taxon>
        <taxon>Ciliophora</taxon>
        <taxon>Intramacronucleata</taxon>
        <taxon>Spirotrichea</taxon>
        <taxon>Stichotrichia</taxon>
        <taxon>Sporadotrichida</taxon>
        <taxon>Halteriidae</taxon>
        <taxon>Halteria</taxon>
    </lineage>
</organism>
<proteinExistence type="predicted"/>